<name>A0A150P013_SORCE</name>
<evidence type="ECO:0000313" key="2">
    <source>
        <dbReference type="Proteomes" id="UP000075420"/>
    </source>
</evidence>
<protein>
    <submittedName>
        <fullName evidence="1">Uncharacterized protein</fullName>
    </submittedName>
</protein>
<dbReference type="Proteomes" id="UP000075420">
    <property type="component" value="Unassembled WGS sequence"/>
</dbReference>
<proteinExistence type="predicted"/>
<gene>
    <name evidence="1" type="ORF">BE08_19925</name>
</gene>
<sequence>MLGAGEGHVASSGCLAVMPDVAVTLALPSGPPPRSRSGHSPDRPAVRAVRALQLRAIAGSSPRTIAGRLPAEHVERAVRGALHRTQGEVRRPPHSAEVVGQLLHALDVPRSSGRGAERDDGLERLEHMADGAARGGRRVGRLAEDRPRVRWICRGV</sequence>
<comment type="caution">
    <text evidence="1">The sequence shown here is derived from an EMBL/GenBank/DDBJ whole genome shotgun (WGS) entry which is preliminary data.</text>
</comment>
<dbReference type="AlphaFoldDB" id="A0A150P013"/>
<accession>A0A150P013</accession>
<organism evidence="1 2">
    <name type="scientific">Sorangium cellulosum</name>
    <name type="common">Polyangium cellulosum</name>
    <dbReference type="NCBI Taxonomy" id="56"/>
    <lineage>
        <taxon>Bacteria</taxon>
        <taxon>Pseudomonadati</taxon>
        <taxon>Myxococcota</taxon>
        <taxon>Polyangia</taxon>
        <taxon>Polyangiales</taxon>
        <taxon>Polyangiaceae</taxon>
        <taxon>Sorangium</taxon>
    </lineage>
</organism>
<dbReference type="EMBL" id="JELY01003553">
    <property type="protein sequence ID" value="KYF48018.1"/>
    <property type="molecule type" value="Genomic_DNA"/>
</dbReference>
<evidence type="ECO:0000313" key="1">
    <source>
        <dbReference type="EMBL" id="KYF48018.1"/>
    </source>
</evidence>
<reference evidence="1 2" key="1">
    <citation type="submission" date="2014-02" db="EMBL/GenBank/DDBJ databases">
        <title>The small core and large imbalanced accessory genome model reveals a collaborative survival strategy of Sorangium cellulosum strains in nature.</title>
        <authorList>
            <person name="Han K."/>
            <person name="Peng R."/>
            <person name="Blom J."/>
            <person name="Li Y.-Z."/>
        </authorList>
    </citation>
    <scope>NUCLEOTIDE SEQUENCE [LARGE SCALE GENOMIC DNA]</scope>
    <source>
        <strain evidence="1 2">So0157-25</strain>
    </source>
</reference>